<name>A0A0M0L956_9BACI</name>
<keyword evidence="2 6" id="KW-1003">Cell membrane</keyword>
<feature type="transmembrane region" description="Helical" evidence="6">
    <location>
        <begin position="62"/>
        <end position="80"/>
    </location>
</feature>
<evidence type="ECO:0000256" key="5">
    <source>
        <dbReference type="ARBA" id="ARBA00023136"/>
    </source>
</evidence>
<keyword evidence="9" id="KW-1185">Reference proteome</keyword>
<evidence type="ECO:0000256" key="3">
    <source>
        <dbReference type="ARBA" id="ARBA00022692"/>
    </source>
</evidence>
<feature type="transmembrane region" description="Helical" evidence="6">
    <location>
        <begin position="226"/>
        <end position="249"/>
    </location>
</feature>
<feature type="transmembrane region" description="Helical" evidence="6">
    <location>
        <begin position="195"/>
        <end position="214"/>
    </location>
</feature>
<feature type="transmembrane region" description="Helical" evidence="6">
    <location>
        <begin position="21"/>
        <end position="42"/>
    </location>
</feature>
<feature type="domain" description="ABC3 transporter permease C-terminal" evidence="7">
    <location>
        <begin position="63"/>
        <end position="176"/>
    </location>
</feature>
<evidence type="ECO:0000313" key="9">
    <source>
        <dbReference type="Proteomes" id="UP000037558"/>
    </source>
</evidence>
<dbReference type="GO" id="GO:0005886">
    <property type="term" value="C:plasma membrane"/>
    <property type="evidence" value="ECO:0007669"/>
    <property type="project" value="UniProtKB-SubCell"/>
</dbReference>
<dbReference type="InterPro" id="IPR003838">
    <property type="entry name" value="ABC3_permease_C"/>
</dbReference>
<dbReference type="PIRSF" id="PIRSF018968">
    <property type="entry name" value="ABC_permease_BceB"/>
    <property type="match status" value="1"/>
</dbReference>
<dbReference type="STRING" id="284581.AMD01_06210"/>
<comment type="subcellular location">
    <subcellularLocation>
        <location evidence="1 6">Cell membrane</location>
        <topology evidence="1 6">Multi-pass membrane protein</topology>
    </subcellularLocation>
</comment>
<comment type="caution">
    <text evidence="8">The sequence shown here is derived from an EMBL/GenBank/DDBJ whole genome shotgun (WGS) entry which is preliminary data.</text>
</comment>
<dbReference type="InterPro" id="IPR027022">
    <property type="entry name" value="ABC_permease_BceB-typ"/>
</dbReference>
<dbReference type="EMBL" id="LILC01000007">
    <property type="protein sequence ID" value="KOO47626.1"/>
    <property type="molecule type" value="Genomic_DNA"/>
</dbReference>
<evidence type="ECO:0000313" key="8">
    <source>
        <dbReference type="EMBL" id="KOO47626.1"/>
    </source>
</evidence>
<dbReference type="AlphaFoldDB" id="A0A0M0L956"/>
<feature type="transmembrane region" description="Helical" evidence="6">
    <location>
        <begin position="281"/>
        <end position="304"/>
    </location>
</feature>
<accession>A0A0M0L956</accession>
<dbReference type="Proteomes" id="UP000037558">
    <property type="component" value="Unassembled WGS sequence"/>
</dbReference>
<dbReference type="GO" id="GO:0055085">
    <property type="term" value="P:transmembrane transport"/>
    <property type="evidence" value="ECO:0007669"/>
    <property type="project" value="UniProtKB-UniRule"/>
</dbReference>
<organism evidence="8 9">
    <name type="scientific">Priestia koreensis</name>
    <dbReference type="NCBI Taxonomy" id="284581"/>
    <lineage>
        <taxon>Bacteria</taxon>
        <taxon>Bacillati</taxon>
        <taxon>Bacillota</taxon>
        <taxon>Bacilli</taxon>
        <taxon>Bacillales</taxon>
        <taxon>Bacillaceae</taxon>
        <taxon>Priestia</taxon>
    </lineage>
</organism>
<dbReference type="PATRIC" id="fig|284581.3.peg.4643"/>
<evidence type="ECO:0000256" key="6">
    <source>
        <dbReference type="PIRNR" id="PIRNR018968"/>
    </source>
</evidence>
<protein>
    <recommendedName>
        <fullName evidence="7">ABC3 transporter permease C-terminal domain-containing protein</fullName>
    </recommendedName>
</protein>
<feature type="transmembrane region" description="Helical" evidence="6">
    <location>
        <begin position="100"/>
        <end position="131"/>
    </location>
</feature>
<feature type="transmembrane region" description="Helical" evidence="6">
    <location>
        <begin position="151"/>
        <end position="174"/>
    </location>
</feature>
<keyword evidence="3 6" id="KW-0812">Transmembrane</keyword>
<comment type="similarity">
    <text evidence="6">Belongs to the ABC-4 integral membrane protein family.</text>
</comment>
<sequence>MNFRQLVIKNVFRNKRTYAAYFLSSAFSVSVFFVYSLFIFHPDVKSGVNGGIAIQGMKAAEYIIYVFSFFFVLYSVSAFLKSRKKEFGIFIMTGMSRRQLNTMVFLENMLIGIASLIAGILVGIVFGKLFLMMGANILEIDYLSFQLPSRSLTLTIGSFMILFFIISLFTSLFVRTNKLIDLFQGSQKPKKEPKSSILLSLLAAVLLSGGYYLAATSTVLTIGFRFFPVIIMVIIGTYFLYTQLSIFLLKIVKKNKVFYWNKTNVIVISDLVYRMKDNARMFFLVTVVSTTSFCAVGTLVSFTVTGDEYHLNYPYAVSYYSTAQNQEKAKHLNIIEQDLEKQGLAYKKNEIVLKKAVIHMKNGNKNGQTVTVLSEKNFNKLARPLHVKPIQVSNRNAYFVQSSSMMQGNDEKKGNIEIEGQTSTLRSRGYVKKIVLPAYQNDYLQLVVSNDTYDKLASSAPLRTYTGYYVKDWKHTKGIGAAIEKQLDPMSKASFNYVSLGDAYAQTMQLYKMMLFVVLLVGCVFFIAAGSFLYFRLYTDLEYDKRQYATISRVGLTVKELNKIITTQLSLLFFIPIIIAVIHSVFAFMALQSFFSLSIAGRTGIVLGAFALFQIIYFLIIRSRYLFHIKKGIFTA</sequence>
<feature type="transmembrane region" description="Helical" evidence="6">
    <location>
        <begin position="603"/>
        <end position="621"/>
    </location>
</feature>
<evidence type="ECO:0000256" key="1">
    <source>
        <dbReference type="ARBA" id="ARBA00004651"/>
    </source>
</evidence>
<evidence type="ECO:0000256" key="4">
    <source>
        <dbReference type="ARBA" id="ARBA00022989"/>
    </source>
</evidence>
<feature type="transmembrane region" description="Helical" evidence="6">
    <location>
        <begin position="569"/>
        <end position="591"/>
    </location>
</feature>
<dbReference type="PANTHER" id="PTHR46795:SF2">
    <property type="entry name" value="ABC TRANSPORTER, PERMEASE PROTEIN"/>
    <property type="match status" value="1"/>
</dbReference>
<evidence type="ECO:0000259" key="7">
    <source>
        <dbReference type="Pfam" id="PF02687"/>
    </source>
</evidence>
<reference evidence="9" key="1">
    <citation type="submission" date="2015-08" db="EMBL/GenBank/DDBJ databases">
        <title>Fjat-14210 dsm16467.</title>
        <authorList>
            <person name="Liu B."/>
            <person name="Wang J."/>
            <person name="Zhu Y."/>
            <person name="Liu G."/>
            <person name="Chen Q."/>
            <person name="Chen Z."/>
            <person name="Lan J."/>
            <person name="Che J."/>
            <person name="Ge C."/>
            <person name="Shi H."/>
            <person name="Pan Z."/>
            <person name="Liu X."/>
        </authorList>
    </citation>
    <scope>NUCLEOTIDE SEQUENCE [LARGE SCALE GENOMIC DNA]</scope>
    <source>
        <strain evidence="9">DSM 16467</strain>
    </source>
</reference>
<feature type="transmembrane region" description="Helical" evidence="6">
    <location>
        <begin position="513"/>
        <end position="535"/>
    </location>
</feature>
<dbReference type="Pfam" id="PF02687">
    <property type="entry name" value="FtsX"/>
    <property type="match status" value="1"/>
</dbReference>
<dbReference type="RefSeq" id="WP_053400537.1">
    <property type="nucleotide sequence ID" value="NZ_LILC01000007.1"/>
</dbReference>
<keyword evidence="4 6" id="KW-1133">Transmembrane helix</keyword>
<gene>
    <name evidence="8" type="ORF">AMD01_06210</name>
</gene>
<dbReference type="OrthoDB" id="1937696at2"/>
<proteinExistence type="inferred from homology"/>
<evidence type="ECO:0000256" key="2">
    <source>
        <dbReference type="ARBA" id="ARBA00022475"/>
    </source>
</evidence>
<dbReference type="InterPro" id="IPR052536">
    <property type="entry name" value="ABC-4_Integral_Memb_Prot"/>
</dbReference>
<keyword evidence="6" id="KW-0813">Transport</keyword>
<keyword evidence="5 6" id="KW-0472">Membrane</keyword>
<dbReference type="PANTHER" id="PTHR46795">
    <property type="entry name" value="ABC TRANSPORTER PERMEASE-RELATED-RELATED"/>
    <property type="match status" value="1"/>
</dbReference>